<dbReference type="NCBIfam" id="TIGR00229">
    <property type="entry name" value="sensory_box"/>
    <property type="match status" value="1"/>
</dbReference>
<dbReference type="InterPro" id="IPR052155">
    <property type="entry name" value="Biofilm_reg_signaling"/>
</dbReference>
<evidence type="ECO:0000313" key="5">
    <source>
        <dbReference type="EMBL" id="MBD8502113.1"/>
    </source>
</evidence>
<organism evidence="5 6">
    <name type="scientific">Thauera sedimentorum</name>
    <dbReference type="NCBI Taxonomy" id="2767595"/>
    <lineage>
        <taxon>Bacteria</taxon>
        <taxon>Pseudomonadati</taxon>
        <taxon>Pseudomonadota</taxon>
        <taxon>Betaproteobacteria</taxon>
        <taxon>Rhodocyclales</taxon>
        <taxon>Zoogloeaceae</taxon>
        <taxon>Thauera</taxon>
    </lineage>
</organism>
<dbReference type="Gene3D" id="3.30.450.20">
    <property type="entry name" value="PAS domain"/>
    <property type="match status" value="1"/>
</dbReference>
<protein>
    <submittedName>
        <fullName evidence="5">EAL domain-containing protein</fullName>
    </submittedName>
</protein>
<dbReference type="InterPro" id="IPR001638">
    <property type="entry name" value="Solute-binding_3/MltF_N"/>
</dbReference>
<evidence type="ECO:0000259" key="2">
    <source>
        <dbReference type="PROSITE" id="PS50112"/>
    </source>
</evidence>
<dbReference type="Pfam" id="PF08447">
    <property type="entry name" value="PAS_3"/>
    <property type="match status" value="1"/>
</dbReference>
<dbReference type="SMART" id="SM00052">
    <property type="entry name" value="EAL"/>
    <property type="match status" value="1"/>
</dbReference>
<dbReference type="InterPro" id="IPR000014">
    <property type="entry name" value="PAS"/>
</dbReference>
<feature type="domain" description="GGDEF" evidence="4">
    <location>
        <begin position="461"/>
        <end position="593"/>
    </location>
</feature>
<dbReference type="SMART" id="SM00062">
    <property type="entry name" value="PBPb"/>
    <property type="match status" value="1"/>
</dbReference>
<dbReference type="Gene3D" id="3.20.20.450">
    <property type="entry name" value="EAL domain"/>
    <property type="match status" value="1"/>
</dbReference>
<evidence type="ECO:0000259" key="3">
    <source>
        <dbReference type="PROSITE" id="PS50883"/>
    </source>
</evidence>
<dbReference type="PANTHER" id="PTHR44757">
    <property type="entry name" value="DIGUANYLATE CYCLASE DGCP"/>
    <property type="match status" value="1"/>
</dbReference>
<dbReference type="PROSITE" id="PS50883">
    <property type="entry name" value="EAL"/>
    <property type="match status" value="1"/>
</dbReference>
<accession>A0ABR9B6W3</accession>
<dbReference type="InterPro" id="IPR013655">
    <property type="entry name" value="PAS_fold_3"/>
</dbReference>
<dbReference type="SUPFAM" id="SSF141868">
    <property type="entry name" value="EAL domain-like"/>
    <property type="match status" value="1"/>
</dbReference>
<dbReference type="Gene3D" id="3.40.190.10">
    <property type="entry name" value="Periplasmic binding protein-like II"/>
    <property type="match status" value="2"/>
</dbReference>
<dbReference type="PANTHER" id="PTHR44757:SF2">
    <property type="entry name" value="BIOFILM ARCHITECTURE MAINTENANCE PROTEIN MBAA"/>
    <property type="match status" value="1"/>
</dbReference>
<feature type="domain" description="PAS" evidence="2">
    <location>
        <begin position="303"/>
        <end position="377"/>
    </location>
</feature>
<dbReference type="Gene3D" id="3.30.70.270">
    <property type="match status" value="1"/>
</dbReference>
<dbReference type="PROSITE" id="PS50112">
    <property type="entry name" value="PAS"/>
    <property type="match status" value="1"/>
</dbReference>
<feature type="chain" id="PRO_5046855956" evidence="1">
    <location>
        <begin position="35"/>
        <end position="866"/>
    </location>
</feature>
<dbReference type="CDD" id="cd01948">
    <property type="entry name" value="EAL"/>
    <property type="match status" value="1"/>
</dbReference>
<keyword evidence="1" id="KW-0732">Signal</keyword>
<feature type="domain" description="EAL" evidence="3">
    <location>
        <begin position="602"/>
        <end position="856"/>
    </location>
</feature>
<evidence type="ECO:0000313" key="6">
    <source>
        <dbReference type="Proteomes" id="UP000603602"/>
    </source>
</evidence>
<dbReference type="Proteomes" id="UP000603602">
    <property type="component" value="Unassembled WGS sequence"/>
</dbReference>
<dbReference type="SUPFAM" id="SSF53850">
    <property type="entry name" value="Periplasmic binding protein-like II"/>
    <property type="match status" value="1"/>
</dbReference>
<feature type="signal peptide" evidence="1">
    <location>
        <begin position="1"/>
        <end position="34"/>
    </location>
</feature>
<dbReference type="InterPro" id="IPR035965">
    <property type="entry name" value="PAS-like_dom_sf"/>
</dbReference>
<dbReference type="SMART" id="SM00267">
    <property type="entry name" value="GGDEF"/>
    <property type="match status" value="1"/>
</dbReference>
<evidence type="ECO:0000256" key="1">
    <source>
        <dbReference type="SAM" id="SignalP"/>
    </source>
</evidence>
<dbReference type="PROSITE" id="PS51257">
    <property type="entry name" value="PROKAR_LIPOPROTEIN"/>
    <property type="match status" value="1"/>
</dbReference>
<dbReference type="InterPro" id="IPR000160">
    <property type="entry name" value="GGDEF_dom"/>
</dbReference>
<dbReference type="InterPro" id="IPR035919">
    <property type="entry name" value="EAL_sf"/>
</dbReference>
<name>A0ABR9B6W3_9RHOO</name>
<comment type="caution">
    <text evidence="5">The sequence shown here is derived from an EMBL/GenBank/DDBJ whole genome shotgun (WGS) entry which is preliminary data.</text>
</comment>
<dbReference type="InterPro" id="IPR029787">
    <property type="entry name" value="Nucleotide_cyclase"/>
</dbReference>
<proteinExistence type="predicted"/>
<dbReference type="SUPFAM" id="SSF55785">
    <property type="entry name" value="PYP-like sensor domain (PAS domain)"/>
    <property type="match status" value="1"/>
</dbReference>
<dbReference type="CDD" id="cd01949">
    <property type="entry name" value="GGDEF"/>
    <property type="match status" value="1"/>
</dbReference>
<dbReference type="Pfam" id="PF00497">
    <property type="entry name" value="SBP_bac_3"/>
    <property type="match status" value="1"/>
</dbReference>
<dbReference type="InterPro" id="IPR001633">
    <property type="entry name" value="EAL_dom"/>
</dbReference>
<evidence type="ECO:0000259" key="4">
    <source>
        <dbReference type="PROSITE" id="PS50887"/>
    </source>
</evidence>
<dbReference type="NCBIfam" id="TIGR00254">
    <property type="entry name" value="GGDEF"/>
    <property type="match status" value="1"/>
</dbReference>
<dbReference type="Pfam" id="PF00563">
    <property type="entry name" value="EAL"/>
    <property type="match status" value="1"/>
</dbReference>
<dbReference type="EMBL" id="JACYTO010000001">
    <property type="protein sequence ID" value="MBD8502113.1"/>
    <property type="molecule type" value="Genomic_DNA"/>
</dbReference>
<dbReference type="RefSeq" id="WP_187716911.1">
    <property type="nucleotide sequence ID" value="NZ_JACTAH010000001.1"/>
</dbReference>
<sequence>MLRKLTTFFRPAAMAATAAMACALLLAGCDAEHAARTVRVGIYDNPPKVYVDDDGRPAGLFVDLLERIAAEEGWRIEPVRCGWAACLAQLERGELDLMPDVAYSEERAERFDFHARSVTHDWSQVAVRPGSPIALMSDLAGKRVALLRGGLHQPTLDEQMGDAGFAYEAVEVDSLPEAYAAVAEGRVDAAVANHYFAAWNNARYGLAETPIAFRTVSLYFAAPRGSGADLLATMDRYLDAWRQDPDSPYYESLRRALAPAEGDAPAHLRAGLVAVALLAVLLGGAALALRWQVALRTRELETASQRLNRVLESGPCVLYALRRSDDEISTEWVSANIARLYGYSVAEAMRPDWWAEHVHPDDLERAQAAFDMLDDQAHVIHDYRIIDAAGNVRHVRDELRRANEGGQVRYFGIWSDVTEIREQEAQIGFVTSHDLTTGLPNRALFGDRLAHALQRAHRHAGRLALLFIDLDRFKHVNDSLGHAAGDQLLCEAAIRIGRLVAEEHTFARVGGDEFAVLLEDARPQEVSLLAERIVGAFSQPIALGGHSIVITASVGLALHPDDGNDPDTLIKHAELAMYEAKNSGRNTWRFFAPQLGEAASRRLLLEGALRQAAGKGELLLHYQPQYELADGRLVGLEALVRWQHPEQGLVPPAMFIGIAEEIGIIEQIDAWVLDEACRQLAAWDRSGLRVPRVSVNLSALELESAGLVDRVGAVVANHGLGADRLELEVTESVIMRDPATAEHALAGLKALGVQLAVDDFGTGYSSLAYLKRLPIDRLKIDRSFVQDIGSSASDESIVRAIIALADSLGLETVAEGVETAEHAAFLRAEGCRMGQGYLFARPLPVDELAALLGGGAELADGAQTVG</sequence>
<reference evidence="6" key="1">
    <citation type="submission" date="2023-07" db="EMBL/GenBank/DDBJ databases">
        <title>Thauera sp. CAU 1555 isolated from sand of Yaerae Beach.</title>
        <authorList>
            <person name="Kim W."/>
        </authorList>
    </citation>
    <scope>NUCLEOTIDE SEQUENCE [LARGE SCALE GENOMIC DNA]</scope>
    <source>
        <strain evidence="6">CAU 1555</strain>
    </source>
</reference>
<dbReference type="Pfam" id="PF00990">
    <property type="entry name" value="GGDEF"/>
    <property type="match status" value="1"/>
</dbReference>
<dbReference type="PROSITE" id="PS50887">
    <property type="entry name" value="GGDEF"/>
    <property type="match status" value="1"/>
</dbReference>
<gene>
    <name evidence="5" type="ORF">IFO67_04400</name>
</gene>
<keyword evidence="6" id="KW-1185">Reference proteome</keyword>
<dbReference type="SUPFAM" id="SSF55073">
    <property type="entry name" value="Nucleotide cyclase"/>
    <property type="match status" value="1"/>
</dbReference>
<dbReference type="InterPro" id="IPR043128">
    <property type="entry name" value="Rev_trsase/Diguanyl_cyclase"/>
</dbReference>